<comment type="subunit">
    <text evidence="10">Homodimer.</text>
</comment>
<keyword evidence="10" id="KW-0460">Magnesium</keyword>
<evidence type="ECO:0000256" key="4">
    <source>
        <dbReference type="ARBA" id="ARBA00012973"/>
    </source>
</evidence>
<comment type="function">
    <text evidence="10">Catalyzes the condensation of the acetyl group of acetyl-CoA with 3-methyl-2-oxobutanoate (2-ketoisovalerate) to form 3-carboxy-3-hydroxy-4-methylpentanoate (2-isopropylmalate).</text>
</comment>
<dbReference type="InterPro" id="IPR036230">
    <property type="entry name" value="LeuA_allosteric_dom_sf"/>
</dbReference>
<dbReference type="NCBIfam" id="NF002991">
    <property type="entry name" value="PRK03739.1"/>
    <property type="match status" value="1"/>
</dbReference>
<dbReference type="InterPro" id="IPR054692">
    <property type="entry name" value="LeuA-like_post-cat"/>
</dbReference>
<keyword evidence="8 10" id="KW-0479">Metal-binding</keyword>
<evidence type="ECO:0000256" key="2">
    <source>
        <dbReference type="ARBA" id="ARBA00004689"/>
    </source>
</evidence>
<evidence type="ECO:0000313" key="13">
    <source>
        <dbReference type="Proteomes" id="UP000001662"/>
    </source>
</evidence>
<evidence type="ECO:0000256" key="9">
    <source>
        <dbReference type="ARBA" id="ARBA00023304"/>
    </source>
</evidence>
<keyword evidence="6 10" id="KW-0028">Amino-acid biosynthesis</keyword>
<comment type="catalytic activity">
    <reaction evidence="1 10">
        <text>3-methyl-2-oxobutanoate + acetyl-CoA + H2O = (2S)-2-isopropylmalate + CoA + H(+)</text>
        <dbReference type="Rhea" id="RHEA:21524"/>
        <dbReference type="ChEBI" id="CHEBI:1178"/>
        <dbReference type="ChEBI" id="CHEBI:11851"/>
        <dbReference type="ChEBI" id="CHEBI:15377"/>
        <dbReference type="ChEBI" id="CHEBI:15378"/>
        <dbReference type="ChEBI" id="CHEBI:57287"/>
        <dbReference type="ChEBI" id="CHEBI:57288"/>
        <dbReference type="EC" id="2.3.3.13"/>
    </reaction>
</comment>
<feature type="region of interest" description="Regulatory domain" evidence="10">
    <location>
        <begin position="435"/>
        <end position="555"/>
    </location>
</feature>
<evidence type="ECO:0000256" key="10">
    <source>
        <dbReference type="HAMAP-Rule" id="MF_00572"/>
    </source>
</evidence>
<dbReference type="RefSeq" id="WP_013274411.1">
    <property type="nucleotide sequence ID" value="NC_014376.1"/>
</dbReference>
<dbReference type="Pfam" id="PF08502">
    <property type="entry name" value="LeuA_dimer"/>
    <property type="match status" value="1"/>
</dbReference>
<dbReference type="PaxDb" id="610130-Closa_3840"/>
<dbReference type="PROSITE" id="PS00816">
    <property type="entry name" value="AIPM_HOMOCIT_SYNTH_2"/>
    <property type="match status" value="1"/>
</dbReference>
<dbReference type="Pfam" id="PF22615">
    <property type="entry name" value="IPMS_D2"/>
    <property type="match status" value="1"/>
</dbReference>
<comment type="similarity">
    <text evidence="3 10">Belongs to the alpha-IPM synthase/homocitrate synthase family. LeuA type 2 subfamily.</text>
</comment>
<dbReference type="PROSITE" id="PS50991">
    <property type="entry name" value="PYR_CT"/>
    <property type="match status" value="1"/>
</dbReference>
<keyword evidence="9 10" id="KW-0100">Branched-chain amino acid biosynthesis</keyword>
<feature type="binding site" evidence="10">
    <location>
        <position position="241"/>
    </location>
    <ligand>
        <name>Mg(2+)</name>
        <dbReference type="ChEBI" id="CHEBI:18420"/>
    </ligand>
</feature>
<dbReference type="GO" id="GO:0005737">
    <property type="term" value="C:cytoplasm"/>
    <property type="evidence" value="ECO:0007669"/>
    <property type="project" value="UniProtKB-SubCell"/>
</dbReference>
<evidence type="ECO:0000256" key="3">
    <source>
        <dbReference type="ARBA" id="ARBA00009767"/>
    </source>
</evidence>
<dbReference type="HOGENOM" id="CLU_004588_3_0_9"/>
<dbReference type="InterPro" id="IPR013785">
    <property type="entry name" value="Aldolase_TIM"/>
</dbReference>
<keyword evidence="7 10" id="KW-0808">Transferase</keyword>
<dbReference type="Pfam" id="PF00682">
    <property type="entry name" value="HMGL-like"/>
    <property type="match status" value="1"/>
</dbReference>
<dbReference type="HAMAP" id="MF_00572">
    <property type="entry name" value="LeuA_type2"/>
    <property type="match status" value="1"/>
</dbReference>
<dbReference type="InterPro" id="IPR000891">
    <property type="entry name" value="PYR_CT"/>
</dbReference>
<sequence length="555" mass="62698">MLNYQRYKRVPVVSYPERQWPCNEIKKAPIWCSVDLRDGNQALTEPMVVEEKIEMFDLLIKLGFKEIEVGFPAASQIEYDFLRQLVERKLIPDDVVIQVLVQCREHLIKRTFEALQGVKKAIVHIYNSTSTLQRDVVFNKGMDEIKEIAVDGTEWVKQYMQGFDGELTLEYSPESFTGTELEFALEICSAVQEAWGATPDKKIIINLPSTVEMTTPNVYADQIEWMNSHFKNRDAIILSVHPHNDRGTGIAATELALLAGADRVEGTLLGNGERTGNVDLLTVAYNMFSQGINPKLHIENIREIVDVYERCTKMEVEPRHPYAGKLVFTAFSGSHQDAINKGMQAMRDRKNSYWEVPYLPIDPSDIGRQYEPIVRINSQSGKGGVAFVMDTFYGFKLPKGMHKEFADVIQRISEKQGEVAPEQILDEFKSSYTDKKEPIHFRKCQITEAEDDVEFSTLAKVRYTDHGIEKIFEGVGNGPIDAVQKGLERELGIEIRVLDYYEHALASGSGAQAASYIHLLDVKTGKATYGVGISSNITRASIRGIFSAVNRLFYS</sequence>
<dbReference type="Gene3D" id="3.30.160.270">
    <property type="match status" value="1"/>
</dbReference>
<reference evidence="12" key="1">
    <citation type="submission" date="2010-07" db="EMBL/GenBank/DDBJ databases">
        <title>Complete sequence of Clostridium saccharolyticum WM1.</title>
        <authorList>
            <consortium name="US DOE Joint Genome Institute"/>
            <person name="Lucas S."/>
            <person name="Copeland A."/>
            <person name="Lapidus A."/>
            <person name="Cheng J.-F."/>
            <person name="Bruce D."/>
            <person name="Goodwin L."/>
            <person name="Pitluck S."/>
            <person name="Chertkov O."/>
            <person name="Detter J.C."/>
            <person name="Han C."/>
            <person name="Tapia R."/>
            <person name="Land M."/>
            <person name="Hauser L."/>
            <person name="Chang Y.-J."/>
            <person name="Jeffries C."/>
            <person name="Kyrpides N."/>
            <person name="Ivanova N."/>
            <person name="Mikhailova N."/>
            <person name="Mouttaki H."/>
            <person name="Lin L."/>
            <person name="Zhou J."/>
            <person name="Hemme C.L."/>
            <person name="Woyke T."/>
        </authorList>
    </citation>
    <scope>NUCLEOTIDE SEQUENCE [LARGE SCALE GENOMIC DNA]</scope>
    <source>
        <strain evidence="12">WM1</strain>
    </source>
</reference>
<dbReference type="Proteomes" id="UP000001662">
    <property type="component" value="Chromosome"/>
</dbReference>
<evidence type="ECO:0000313" key="12">
    <source>
        <dbReference type="EMBL" id="ADL06358.1"/>
    </source>
</evidence>
<accession>D9R0C5</accession>
<keyword evidence="13" id="KW-1185">Reference proteome</keyword>
<dbReference type="STRING" id="610130.Closa_3840"/>
<evidence type="ECO:0000256" key="1">
    <source>
        <dbReference type="ARBA" id="ARBA00000064"/>
    </source>
</evidence>
<dbReference type="InterPro" id="IPR039371">
    <property type="entry name" value="LeuA_N_DRE-TIM"/>
</dbReference>
<dbReference type="AlphaFoldDB" id="D9R0C5"/>
<protein>
    <recommendedName>
        <fullName evidence="4 10">2-isopropylmalate synthase</fullName>
        <ecNumber evidence="4 10">2.3.3.13</ecNumber>
    </recommendedName>
    <alternativeName>
        <fullName evidence="10">Alpha-IPM synthase</fullName>
    </alternativeName>
    <alternativeName>
        <fullName evidence="10">Alpha-isopropylmalate synthase</fullName>
    </alternativeName>
</protein>
<comment type="cofactor">
    <cofactor evidence="10">
        <name>Mg(2+)</name>
        <dbReference type="ChEBI" id="CHEBI:18420"/>
    </cofactor>
</comment>
<dbReference type="KEGG" id="csh:Closa_3840"/>
<feature type="binding site" evidence="10">
    <location>
        <position position="243"/>
    </location>
    <ligand>
        <name>Mg(2+)</name>
        <dbReference type="ChEBI" id="CHEBI:18420"/>
    </ligand>
</feature>
<comment type="subcellular location">
    <subcellularLocation>
        <location evidence="10">Cytoplasm</location>
    </subcellularLocation>
</comment>
<dbReference type="EC" id="2.3.3.13" evidence="4 10"/>
<dbReference type="InterPro" id="IPR013709">
    <property type="entry name" value="2-isopropylmalate_synth_dimer"/>
</dbReference>
<feature type="binding site" evidence="10">
    <location>
        <position position="38"/>
    </location>
    <ligand>
        <name>Mg(2+)</name>
        <dbReference type="ChEBI" id="CHEBI:18420"/>
    </ligand>
</feature>
<dbReference type="GO" id="GO:0003985">
    <property type="term" value="F:acetyl-CoA C-acetyltransferase activity"/>
    <property type="evidence" value="ECO:0007669"/>
    <property type="project" value="UniProtKB-UniRule"/>
</dbReference>
<dbReference type="GO" id="GO:0009098">
    <property type="term" value="P:L-leucine biosynthetic process"/>
    <property type="evidence" value="ECO:0007669"/>
    <property type="project" value="UniProtKB-UniRule"/>
</dbReference>
<dbReference type="PANTHER" id="PTHR46911:SF1">
    <property type="entry name" value="2-ISOPROPYLMALATE SYNTHASE"/>
    <property type="match status" value="1"/>
</dbReference>
<dbReference type="SUPFAM" id="SSF51569">
    <property type="entry name" value="Aldolase"/>
    <property type="match status" value="1"/>
</dbReference>
<dbReference type="CDD" id="cd07942">
    <property type="entry name" value="DRE_TIM_LeuA"/>
    <property type="match status" value="1"/>
</dbReference>
<dbReference type="EMBL" id="CP002109">
    <property type="protein sequence ID" value="ADL06358.1"/>
    <property type="molecule type" value="Genomic_DNA"/>
</dbReference>
<evidence type="ECO:0000256" key="5">
    <source>
        <dbReference type="ARBA" id="ARBA00022430"/>
    </source>
</evidence>
<feature type="binding site" evidence="10">
    <location>
        <position position="277"/>
    </location>
    <ligand>
        <name>Mg(2+)</name>
        <dbReference type="ChEBI" id="CHEBI:18420"/>
    </ligand>
</feature>
<keyword evidence="10" id="KW-0963">Cytoplasm</keyword>
<feature type="domain" description="Pyruvate carboxyltransferase" evidence="11">
    <location>
        <begin position="29"/>
        <end position="302"/>
    </location>
</feature>
<evidence type="ECO:0000259" key="11">
    <source>
        <dbReference type="PROSITE" id="PS50991"/>
    </source>
</evidence>
<proteinExistence type="inferred from homology"/>
<dbReference type="UniPathway" id="UPA00048">
    <property type="reaction ID" value="UER00070"/>
</dbReference>
<dbReference type="InterPro" id="IPR002034">
    <property type="entry name" value="AIPM/Hcit_synth_CS"/>
</dbReference>
<dbReference type="InterPro" id="IPR005668">
    <property type="entry name" value="IPM_Synthase"/>
</dbReference>
<dbReference type="SUPFAM" id="SSF110921">
    <property type="entry name" value="2-isopropylmalate synthase LeuA, allosteric (dimerisation) domain"/>
    <property type="match status" value="1"/>
</dbReference>
<dbReference type="SMART" id="SM00917">
    <property type="entry name" value="LeuA_dimer"/>
    <property type="match status" value="1"/>
</dbReference>
<comment type="pathway">
    <text evidence="2 10">Amino-acid biosynthesis; L-leucine biosynthesis; L-leucine from 3-methyl-2-oxobutanoate: step 1/4.</text>
</comment>
<evidence type="ECO:0000256" key="7">
    <source>
        <dbReference type="ARBA" id="ARBA00022679"/>
    </source>
</evidence>
<dbReference type="SUPFAM" id="SSF89000">
    <property type="entry name" value="post-HMGL domain-like"/>
    <property type="match status" value="1"/>
</dbReference>
<dbReference type="NCBIfam" id="TIGR00970">
    <property type="entry name" value="leuA_yeast"/>
    <property type="match status" value="1"/>
</dbReference>
<evidence type="ECO:0000256" key="6">
    <source>
        <dbReference type="ARBA" id="ARBA00022605"/>
    </source>
</evidence>
<dbReference type="GO" id="GO:0003852">
    <property type="term" value="F:2-isopropylmalate synthase activity"/>
    <property type="evidence" value="ECO:0007669"/>
    <property type="project" value="UniProtKB-UniRule"/>
</dbReference>
<dbReference type="PANTHER" id="PTHR46911">
    <property type="match status" value="1"/>
</dbReference>
<evidence type="ECO:0000256" key="8">
    <source>
        <dbReference type="ARBA" id="ARBA00022723"/>
    </source>
</evidence>
<keyword evidence="5 10" id="KW-0432">Leucine biosynthesis</keyword>
<organism evidence="12 13">
    <name type="scientific">Lacrimispora saccharolytica (strain ATCC 35040 / DSM 2544 / NRCC 2533 / WM1)</name>
    <name type="common">Clostridium saccharolyticum</name>
    <dbReference type="NCBI Taxonomy" id="610130"/>
    <lineage>
        <taxon>Bacteria</taxon>
        <taxon>Bacillati</taxon>
        <taxon>Bacillota</taxon>
        <taxon>Clostridia</taxon>
        <taxon>Lachnospirales</taxon>
        <taxon>Lachnospiraceae</taxon>
        <taxon>Lacrimispora</taxon>
    </lineage>
</organism>
<dbReference type="Gene3D" id="3.20.20.70">
    <property type="entry name" value="Aldolase class I"/>
    <property type="match status" value="1"/>
</dbReference>
<name>D9R0C5_LACSW</name>
<gene>
    <name evidence="10" type="primary">leuA</name>
    <name evidence="12" type="ordered locus">Closa_3840</name>
</gene>
<dbReference type="GO" id="GO:0000287">
    <property type="term" value="F:magnesium ion binding"/>
    <property type="evidence" value="ECO:0007669"/>
    <property type="project" value="UniProtKB-UniRule"/>
</dbReference>
<dbReference type="OrthoDB" id="9804858at2"/>
<dbReference type="eggNOG" id="COG0119">
    <property type="taxonomic scope" value="Bacteria"/>
</dbReference>
<dbReference type="PROSITE" id="PS00815">
    <property type="entry name" value="AIPM_HOMOCIT_SYNTH_1"/>
    <property type="match status" value="1"/>
</dbReference>